<dbReference type="InterPro" id="IPR001132">
    <property type="entry name" value="SMAD_dom_Dwarfin-type"/>
</dbReference>
<evidence type="ECO:0000313" key="15">
    <source>
        <dbReference type="RefSeq" id="XP_026674223.1"/>
    </source>
</evidence>
<dbReference type="PROSITE" id="PS51075">
    <property type="entry name" value="MH1"/>
    <property type="match status" value="1"/>
</dbReference>
<feature type="compositionally biased region" description="Low complexity" evidence="11">
    <location>
        <begin position="252"/>
        <end position="262"/>
    </location>
</feature>
<feature type="domain" description="MH1" evidence="12">
    <location>
        <begin position="42"/>
        <end position="166"/>
    </location>
</feature>
<evidence type="ECO:0000256" key="1">
    <source>
        <dbReference type="ARBA" id="ARBA00005545"/>
    </source>
</evidence>
<dbReference type="SMART" id="SM00524">
    <property type="entry name" value="DWB"/>
    <property type="match status" value="1"/>
</dbReference>
<evidence type="ECO:0000256" key="8">
    <source>
        <dbReference type="ARBA" id="ARBA00023242"/>
    </source>
</evidence>
<reference evidence="15" key="1">
    <citation type="submission" date="2025-08" db="UniProtKB">
        <authorList>
            <consortium name="RefSeq"/>
        </authorList>
    </citation>
    <scope>IDENTIFICATION</scope>
    <source>
        <tissue evidence="15">Whole body</tissue>
    </source>
</reference>
<accession>A0AAJ7SB62</accession>
<dbReference type="AlphaFoldDB" id="A0AAJ7SB62"/>
<keyword evidence="5 9" id="KW-0805">Transcription regulation</keyword>
<dbReference type="GeneID" id="108630884"/>
<dbReference type="Proteomes" id="UP000694925">
    <property type="component" value="Unplaced"/>
</dbReference>
<keyword evidence="4" id="KW-0862">Zinc</keyword>
<feature type="domain" description="MH2" evidence="13">
    <location>
        <begin position="389"/>
        <end position="613"/>
    </location>
</feature>
<feature type="region of interest" description="Disordered" evidence="11">
    <location>
        <begin position="1"/>
        <end position="31"/>
    </location>
</feature>
<dbReference type="Gene3D" id="2.60.200.10">
    <property type="match status" value="1"/>
</dbReference>
<keyword evidence="6" id="KW-0238">DNA-binding</keyword>
<dbReference type="GO" id="GO:0060395">
    <property type="term" value="P:SMAD protein signal transduction"/>
    <property type="evidence" value="ECO:0007669"/>
    <property type="project" value="TreeGrafter"/>
</dbReference>
<dbReference type="PANTHER" id="PTHR13703:SF45">
    <property type="entry name" value="MOTHERS AGAINST DECAPENTAPLEGIC HOMOLOG"/>
    <property type="match status" value="1"/>
</dbReference>
<dbReference type="PANTHER" id="PTHR13703">
    <property type="entry name" value="SMAD"/>
    <property type="match status" value="1"/>
</dbReference>
<dbReference type="CDD" id="cd10498">
    <property type="entry name" value="MH2_SMAD_4"/>
    <property type="match status" value="1"/>
</dbReference>
<evidence type="ECO:0000256" key="11">
    <source>
        <dbReference type="SAM" id="MobiDB-lite"/>
    </source>
</evidence>
<dbReference type="PROSITE" id="PS51076">
    <property type="entry name" value="MH2"/>
    <property type="match status" value="1"/>
</dbReference>
<dbReference type="GO" id="GO:0070411">
    <property type="term" value="F:I-SMAD binding"/>
    <property type="evidence" value="ECO:0007669"/>
    <property type="project" value="TreeGrafter"/>
</dbReference>
<evidence type="ECO:0000256" key="6">
    <source>
        <dbReference type="ARBA" id="ARBA00023125"/>
    </source>
</evidence>
<keyword evidence="2 9" id="KW-0963">Cytoplasm</keyword>
<dbReference type="Gene3D" id="3.90.520.10">
    <property type="entry name" value="SMAD MH1 domain"/>
    <property type="match status" value="1"/>
</dbReference>
<evidence type="ECO:0000259" key="13">
    <source>
        <dbReference type="PROSITE" id="PS51076"/>
    </source>
</evidence>
<keyword evidence="10" id="KW-0175">Coiled coil</keyword>
<dbReference type="RefSeq" id="XP_026674223.1">
    <property type="nucleotide sequence ID" value="XM_026818422.1"/>
</dbReference>
<dbReference type="InterPro" id="IPR013019">
    <property type="entry name" value="MAD_homology_MH1"/>
</dbReference>
<comment type="subcellular location">
    <subcellularLocation>
        <location evidence="9">Cytoplasm</location>
    </subcellularLocation>
    <subcellularLocation>
        <location evidence="9">Nucleus</location>
    </subcellularLocation>
</comment>
<dbReference type="InterPro" id="IPR036578">
    <property type="entry name" value="SMAD_MH1_sf"/>
</dbReference>
<dbReference type="InterPro" id="IPR017855">
    <property type="entry name" value="SMAD-like_dom_sf"/>
</dbReference>
<feature type="coiled-coil region" evidence="10">
    <location>
        <begin position="61"/>
        <end position="88"/>
    </location>
</feature>
<evidence type="ECO:0000313" key="14">
    <source>
        <dbReference type="Proteomes" id="UP000694925"/>
    </source>
</evidence>
<evidence type="ECO:0000259" key="12">
    <source>
        <dbReference type="PROSITE" id="PS51075"/>
    </source>
</evidence>
<dbReference type="GO" id="GO:0071144">
    <property type="term" value="C:heteromeric SMAD protein complex"/>
    <property type="evidence" value="ECO:0007669"/>
    <property type="project" value="TreeGrafter"/>
</dbReference>
<dbReference type="GO" id="GO:0046872">
    <property type="term" value="F:metal ion binding"/>
    <property type="evidence" value="ECO:0007669"/>
    <property type="project" value="UniProtKB-KW"/>
</dbReference>
<evidence type="ECO:0000256" key="3">
    <source>
        <dbReference type="ARBA" id="ARBA00022723"/>
    </source>
</evidence>
<dbReference type="GO" id="GO:0000981">
    <property type="term" value="F:DNA-binding transcription factor activity, RNA polymerase II-specific"/>
    <property type="evidence" value="ECO:0007669"/>
    <property type="project" value="TreeGrafter"/>
</dbReference>
<feature type="compositionally biased region" description="Gly residues" evidence="11">
    <location>
        <begin position="1"/>
        <end position="10"/>
    </location>
</feature>
<dbReference type="GO" id="GO:0005737">
    <property type="term" value="C:cytoplasm"/>
    <property type="evidence" value="ECO:0007669"/>
    <property type="project" value="UniProtKB-SubCell"/>
</dbReference>
<keyword evidence="8 9" id="KW-0539">Nucleus</keyword>
<dbReference type="GO" id="GO:0050793">
    <property type="term" value="P:regulation of developmental process"/>
    <property type="evidence" value="ECO:0007669"/>
    <property type="project" value="UniProtKB-ARBA"/>
</dbReference>
<evidence type="ECO:0000256" key="4">
    <source>
        <dbReference type="ARBA" id="ARBA00022833"/>
    </source>
</evidence>
<dbReference type="InterPro" id="IPR013790">
    <property type="entry name" value="Dwarfin"/>
</dbReference>
<dbReference type="Pfam" id="PF03166">
    <property type="entry name" value="MH2"/>
    <property type="match status" value="1"/>
</dbReference>
<dbReference type="GO" id="GO:0030509">
    <property type="term" value="P:BMP signaling pathway"/>
    <property type="evidence" value="ECO:0007669"/>
    <property type="project" value="TreeGrafter"/>
</dbReference>
<keyword evidence="3" id="KW-0479">Metal-binding</keyword>
<evidence type="ECO:0000256" key="5">
    <source>
        <dbReference type="ARBA" id="ARBA00023015"/>
    </source>
</evidence>
<dbReference type="GO" id="GO:0030154">
    <property type="term" value="P:cell differentiation"/>
    <property type="evidence" value="ECO:0007669"/>
    <property type="project" value="TreeGrafter"/>
</dbReference>
<keyword evidence="7 9" id="KW-0804">Transcription</keyword>
<evidence type="ECO:0000256" key="9">
    <source>
        <dbReference type="RuleBase" id="RU361195"/>
    </source>
</evidence>
<dbReference type="InterPro" id="IPR008984">
    <property type="entry name" value="SMAD_FHA_dom_sf"/>
</dbReference>
<evidence type="ECO:0000256" key="2">
    <source>
        <dbReference type="ARBA" id="ARBA00022490"/>
    </source>
</evidence>
<feature type="region of interest" description="Disordered" evidence="11">
    <location>
        <begin position="220"/>
        <end position="295"/>
    </location>
</feature>
<name>A0AAJ7SB62_9HYME</name>
<protein>
    <recommendedName>
        <fullName evidence="9">Mothers against decapentaplegic homolog</fullName>
        <shortName evidence="9">MAD homolog</shortName>
        <shortName evidence="9">Mothers against DPP homolog</shortName>
    </recommendedName>
    <alternativeName>
        <fullName evidence="9">SMAD family member</fullName>
    </alternativeName>
</protein>
<dbReference type="SMART" id="SM00523">
    <property type="entry name" value="DWA"/>
    <property type="match status" value="1"/>
</dbReference>
<proteinExistence type="inferred from homology"/>
<gene>
    <name evidence="15" type="primary">LOC108630884</name>
</gene>
<dbReference type="GO" id="GO:0040024">
    <property type="term" value="P:dauer larval development"/>
    <property type="evidence" value="ECO:0007669"/>
    <property type="project" value="UniProtKB-ARBA"/>
</dbReference>
<dbReference type="Pfam" id="PF03165">
    <property type="entry name" value="MH1"/>
    <property type="match status" value="1"/>
</dbReference>
<evidence type="ECO:0000256" key="10">
    <source>
        <dbReference type="SAM" id="Coils"/>
    </source>
</evidence>
<evidence type="ECO:0000256" key="7">
    <source>
        <dbReference type="ARBA" id="ARBA00023163"/>
    </source>
</evidence>
<feature type="compositionally biased region" description="Polar residues" evidence="11">
    <location>
        <begin position="268"/>
        <end position="295"/>
    </location>
</feature>
<keyword evidence="14" id="KW-1185">Reference proteome</keyword>
<comment type="similarity">
    <text evidence="1 9">Belongs to the dwarfin/SMAD family.</text>
</comment>
<dbReference type="GO" id="GO:0000978">
    <property type="term" value="F:RNA polymerase II cis-regulatory region sequence-specific DNA binding"/>
    <property type="evidence" value="ECO:0007669"/>
    <property type="project" value="TreeGrafter"/>
</dbReference>
<dbReference type="FunFam" id="2.60.200.10:FF:000002">
    <property type="entry name" value="Mothers against decapentaplegic homolog"/>
    <property type="match status" value="1"/>
</dbReference>
<sequence length="613" mass="65591">MVGLAGGGGHLYPSPPMQPNPELREMTGIAPSAPTSADACLSIVHSLMCHRQGGESEGFSKRAIESLVKKLKEKRDELDSLITAITTNGAHPSKCVTIQRTLDGRLQVAGRKGFPHVIYARIWRWPDLHKNELKHVKYCQFAFDLKCDSVCVNPYHYERVVSPGIDPFFTDLSGLTLQSGVGVGPGGRLVKDEYSVGGGGTAAAGAVASAMDVDGEMNQTIQHHPPAQPTSSNNTQPSQQTFIPGLAPPNPSSQQQPLSTSSGGNGAQMLSPSQGQSTETFYGTNTPPQDINQPPTVDALASLVSTGEGQNSPVSPVHLHHPNGFPVGTAAYNSGAPQWTGPNTLTYTQSMQPPDHRHLHPTSYWGGHGGEVGGNIGGLLSTQPAPEYWCSVGYFELDTQVGETFKVSSGCPTVTVDGYVDPSGGNRFCLGALSNVHRTEQSEKARLHIGKGVVLDLRGEGDVWLRCQSEHSVFVQSYYLDREAGRAPGDAVHKIYPSAYIKVFDLRQCHKQMRGQAATAQAAAAAQAAAVAGHLTHGAPITKSLSAAAGIGVDDLRRLCILRLSFVKGWGPDYPRQSIKETPCWIEVHLHRALQLLDEVLHTMPIDGPRGIE</sequence>
<dbReference type="FunFam" id="3.90.520.10:FF:000002">
    <property type="entry name" value="Mothers against decapentaplegic homolog"/>
    <property type="match status" value="1"/>
</dbReference>
<organism evidence="14 15">
    <name type="scientific">Ceratina calcarata</name>
    <dbReference type="NCBI Taxonomy" id="156304"/>
    <lineage>
        <taxon>Eukaryota</taxon>
        <taxon>Metazoa</taxon>
        <taxon>Ecdysozoa</taxon>
        <taxon>Arthropoda</taxon>
        <taxon>Hexapoda</taxon>
        <taxon>Insecta</taxon>
        <taxon>Pterygota</taxon>
        <taxon>Neoptera</taxon>
        <taxon>Endopterygota</taxon>
        <taxon>Hymenoptera</taxon>
        <taxon>Apocrita</taxon>
        <taxon>Aculeata</taxon>
        <taxon>Apoidea</taxon>
        <taxon>Anthophila</taxon>
        <taxon>Apidae</taxon>
        <taxon>Ceratina</taxon>
        <taxon>Zadontomerus</taxon>
    </lineage>
</organism>
<dbReference type="SUPFAM" id="SSF56366">
    <property type="entry name" value="SMAD MH1 domain"/>
    <property type="match status" value="1"/>
</dbReference>
<feature type="compositionally biased region" description="Polar residues" evidence="11">
    <location>
        <begin position="229"/>
        <end position="242"/>
    </location>
</feature>
<dbReference type="CTD" id="43725"/>
<dbReference type="SUPFAM" id="SSF49879">
    <property type="entry name" value="SMAD/FHA domain"/>
    <property type="match status" value="1"/>
</dbReference>
<dbReference type="GO" id="GO:0051239">
    <property type="term" value="P:regulation of multicellular organismal process"/>
    <property type="evidence" value="ECO:0007669"/>
    <property type="project" value="UniProtKB-ARBA"/>
</dbReference>
<dbReference type="GO" id="GO:0009653">
    <property type="term" value="P:anatomical structure morphogenesis"/>
    <property type="evidence" value="ECO:0007669"/>
    <property type="project" value="TreeGrafter"/>
</dbReference>
<dbReference type="InterPro" id="IPR003619">
    <property type="entry name" value="MAD_homology1_Dwarfin-type"/>
</dbReference>
<dbReference type="CDD" id="cd10492">
    <property type="entry name" value="MH1_SMAD_4"/>
    <property type="match status" value="1"/>
</dbReference>